<evidence type="ECO:0000313" key="6">
    <source>
        <dbReference type="EMBL" id="KRS15237.1"/>
    </source>
</evidence>
<dbReference type="SUPFAM" id="SSF53850">
    <property type="entry name" value="Periplasmic binding protein-like II"/>
    <property type="match status" value="1"/>
</dbReference>
<name>A0A0T5P261_9RHOB</name>
<keyword evidence="4" id="KW-0472">Membrane</keyword>
<dbReference type="AlphaFoldDB" id="A0A0T5P261"/>
<dbReference type="InterPro" id="IPR006311">
    <property type="entry name" value="TAT_signal"/>
</dbReference>
<dbReference type="GO" id="GO:0015833">
    <property type="term" value="P:peptide transport"/>
    <property type="evidence" value="ECO:0007669"/>
    <property type="project" value="TreeGrafter"/>
</dbReference>
<gene>
    <name evidence="7" type="primary">dppE_1</name>
    <name evidence="7" type="ORF">RIdsm_00676</name>
    <name evidence="6" type="ORF">XM52_25165</name>
</gene>
<comment type="similarity">
    <text evidence="2">Belongs to the bacterial solute-binding protein 5 family.</text>
</comment>
<dbReference type="InterPro" id="IPR030678">
    <property type="entry name" value="Peptide/Ni-bd"/>
</dbReference>
<dbReference type="Gene3D" id="3.10.105.10">
    <property type="entry name" value="Dipeptide-binding Protein, Domain 3"/>
    <property type="match status" value="1"/>
</dbReference>
<evidence type="ECO:0000313" key="7">
    <source>
        <dbReference type="EMBL" id="QEW24892.1"/>
    </source>
</evidence>
<reference evidence="6 8" key="1">
    <citation type="submission" date="2015-04" db="EMBL/GenBank/DDBJ databases">
        <title>The draft genome sequence of Roseovarius indicus B108T.</title>
        <authorList>
            <person name="Li G."/>
            <person name="Lai Q."/>
            <person name="Shao Z."/>
            <person name="Yan P."/>
        </authorList>
    </citation>
    <scope>NUCLEOTIDE SEQUENCE [LARGE SCALE GENOMIC DNA]</scope>
    <source>
        <strain evidence="6 8">B108</strain>
    </source>
</reference>
<dbReference type="PIRSF" id="PIRSF002741">
    <property type="entry name" value="MppA"/>
    <property type="match status" value="1"/>
</dbReference>
<dbReference type="Gene3D" id="3.40.190.10">
    <property type="entry name" value="Periplasmic binding protein-like II"/>
    <property type="match status" value="1"/>
</dbReference>
<dbReference type="GO" id="GO:1904680">
    <property type="term" value="F:peptide transmembrane transporter activity"/>
    <property type="evidence" value="ECO:0007669"/>
    <property type="project" value="TreeGrafter"/>
</dbReference>
<evidence type="ECO:0000256" key="4">
    <source>
        <dbReference type="SAM" id="Phobius"/>
    </source>
</evidence>
<dbReference type="EMBL" id="CP031598">
    <property type="protein sequence ID" value="QEW24892.1"/>
    <property type="molecule type" value="Genomic_DNA"/>
</dbReference>
<sequence>MPNDTDRAPRPIVRKLAHATRDGKMDRREFLAIASTFGASAAMAYGLLGLPTPAAAEEEGTPTPGGVLRIGSRVMEITDPRKFSWSEQGNVARTFCEPLVRWEYDATFAPVLLESWHVNDDATVYTLNVRPGVTWTNGDAFTAEDVVHNITRWCDRHAEGNSMASRMGGLVDPATGKAAEGAIEQVDDMTVRLHLPKPDITLIAGMVDYPALMVHRSFDSDSSLHETPIGTGPFELVSVQVGHKAVLKRRESGWWGGAAYLDGVEFIDYGADTASIVAAFDTGEIDANEETQADFVDSLDALGLTKKVRPTANTIVARMRVDTAPYDDVNLRRAIQMAVDNRVVLALGLNGDGTVAENHHVAPSQPEYAEIAPIPTDPAKAFDMASDAGHAETLIDLVSIDGDWRTTTTDAIGALLREAGFNIRRTIIAGQTFWNNWTGYPFSTTSWGGRPLAVQVLALAYKSGQPWNETGFSDPEFDALLEDAMATPDPDDRREISAKLQTILRDSGIIIQPFWRNQTMHHAPNVKNLSRERFRELQLDCVWMQT</sequence>
<comment type="subcellular location">
    <subcellularLocation>
        <location evidence="1">Periplasm</location>
    </subcellularLocation>
</comment>
<evidence type="ECO:0000256" key="3">
    <source>
        <dbReference type="ARBA" id="ARBA00022729"/>
    </source>
</evidence>
<evidence type="ECO:0000313" key="9">
    <source>
        <dbReference type="Proteomes" id="UP000325785"/>
    </source>
</evidence>
<keyword evidence="4" id="KW-1133">Transmembrane helix</keyword>
<dbReference type="PATRIC" id="fig|540747.5.peg.3389"/>
<dbReference type="InterPro" id="IPR039424">
    <property type="entry name" value="SBP_5"/>
</dbReference>
<organism evidence="6 8">
    <name type="scientific">Roseovarius indicus</name>
    <dbReference type="NCBI Taxonomy" id="540747"/>
    <lineage>
        <taxon>Bacteria</taxon>
        <taxon>Pseudomonadati</taxon>
        <taxon>Pseudomonadota</taxon>
        <taxon>Alphaproteobacteria</taxon>
        <taxon>Rhodobacterales</taxon>
        <taxon>Roseobacteraceae</taxon>
        <taxon>Roseovarius</taxon>
    </lineage>
</organism>
<dbReference type="KEGG" id="rid:RIdsm_00676"/>
<dbReference type="Gene3D" id="3.90.76.10">
    <property type="entry name" value="Dipeptide-binding Protein, Domain 1"/>
    <property type="match status" value="1"/>
</dbReference>
<dbReference type="InterPro" id="IPR000914">
    <property type="entry name" value="SBP_5_dom"/>
</dbReference>
<keyword evidence="8" id="KW-1185">Reference proteome</keyword>
<dbReference type="Proteomes" id="UP000325785">
    <property type="component" value="Chromosome"/>
</dbReference>
<dbReference type="GO" id="GO:0043190">
    <property type="term" value="C:ATP-binding cassette (ABC) transporter complex"/>
    <property type="evidence" value="ECO:0007669"/>
    <property type="project" value="InterPro"/>
</dbReference>
<reference evidence="7 9" key="2">
    <citation type="submission" date="2018-08" db="EMBL/GenBank/DDBJ databases">
        <title>Genetic Globetrotter - A new plasmid hitch-hiking vast phylogenetic and geographic distances.</title>
        <authorList>
            <person name="Vollmers J."/>
            <person name="Petersen J."/>
        </authorList>
    </citation>
    <scope>NUCLEOTIDE SEQUENCE [LARGE SCALE GENOMIC DNA]</scope>
    <source>
        <strain evidence="7 9">DSM 26383</strain>
    </source>
</reference>
<evidence type="ECO:0000259" key="5">
    <source>
        <dbReference type="Pfam" id="PF00496"/>
    </source>
</evidence>
<keyword evidence="3" id="KW-0732">Signal</keyword>
<dbReference type="GO" id="GO:0030288">
    <property type="term" value="C:outer membrane-bounded periplasmic space"/>
    <property type="evidence" value="ECO:0007669"/>
    <property type="project" value="UniProtKB-ARBA"/>
</dbReference>
<accession>A0A0T5P261</accession>
<dbReference type="CDD" id="cd08503">
    <property type="entry name" value="PBP2_NikA_DppA_OppA_like_17"/>
    <property type="match status" value="1"/>
</dbReference>
<dbReference type="STRING" id="540747.SAMN04488031_11110"/>
<feature type="transmembrane region" description="Helical" evidence="4">
    <location>
        <begin position="30"/>
        <end position="48"/>
    </location>
</feature>
<evidence type="ECO:0000256" key="2">
    <source>
        <dbReference type="ARBA" id="ARBA00005695"/>
    </source>
</evidence>
<dbReference type="PANTHER" id="PTHR30290:SF38">
    <property type="entry name" value="D,D-DIPEPTIDE-BINDING PERIPLASMIC PROTEIN DDPA-RELATED"/>
    <property type="match status" value="1"/>
</dbReference>
<dbReference type="PROSITE" id="PS51318">
    <property type="entry name" value="TAT"/>
    <property type="match status" value="1"/>
</dbReference>
<keyword evidence="4" id="KW-0812">Transmembrane</keyword>
<dbReference type="Pfam" id="PF00496">
    <property type="entry name" value="SBP_bac_5"/>
    <property type="match status" value="1"/>
</dbReference>
<proteinExistence type="inferred from homology"/>
<dbReference type="EMBL" id="LAXI01000025">
    <property type="protein sequence ID" value="KRS15237.1"/>
    <property type="molecule type" value="Genomic_DNA"/>
</dbReference>
<dbReference type="OrthoDB" id="9803988at2"/>
<evidence type="ECO:0000313" key="8">
    <source>
        <dbReference type="Proteomes" id="UP000051401"/>
    </source>
</evidence>
<evidence type="ECO:0000256" key="1">
    <source>
        <dbReference type="ARBA" id="ARBA00004418"/>
    </source>
</evidence>
<protein>
    <submittedName>
        <fullName evidence="6">Diguanylate cyclase</fullName>
    </submittedName>
    <submittedName>
        <fullName evidence="7">Dipeptide-binding protein DppE</fullName>
    </submittedName>
</protein>
<dbReference type="RefSeq" id="WP_057820793.1">
    <property type="nucleotide sequence ID" value="NZ_CP031598.1"/>
</dbReference>
<dbReference type="Proteomes" id="UP000051401">
    <property type="component" value="Unassembled WGS sequence"/>
</dbReference>
<feature type="domain" description="Solute-binding protein family 5" evidence="5">
    <location>
        <begin position="108"/>
        <end position="460"/>
    </location>
</feature>
<dbReference type="PANTHER" id="PTHR30290">
    <property type="entry name" value="PERIPLASMIC BINDING COMPONENT OF ABC TRANSPORTER"/>
    <property type="match status" value="1"/>
</dbReference>